<keyword evidence="1" id="KW-0732">Signal</keyword>
<reference evidence="2" key="1">
    <citation type="submission" date="2022-08" db="EMBL/GenBank/DDBJ databases">
        <authorList>
            <consortium name="DOE Joint Genome Institute"/>
            <person name="Min B."/>
            <person name="Sierra-Patev S."/>
            <person name="Naranjo-Ortiz M."/>
            <person name="Looney B."/>
            <person name="Konkel Z."/>
            <person name="Slot J.C."/>
            <person name="Sakamoto Y."/>
            <person name="Steenwyk J.L."/>
            <person name="Rokas A."/>
            <person name="Carro J."/>
            <person name="Camarero S."/>
            <person name="Ferreira P."/>
            <person name="Molpeceres G."/>
            <person name="Ruiz-duenas F.J."/>
            <person name="Serrano A."/>
            <person name="Henrissat B."/>
            <person name="Drula E."/>
            <person name="Hughes K.W."/>
            <person name="Mata J.L."/>
            <person name="Ishikawa N.K."/>
            <person name="Vargas-Isla R."/>
            <person name="Ushijima S."/>
            <person name="Smith C.A."/>
            <person name="Ahrendt S."/>
            <person name="Andreopoulos W."/>
            <person name="He G."/>
            <person name="LaButti K."/>
            <person name="Lipzen A."/>
            <person name="Ng V."/>
            <person name="Riley R."/>
            <person name="Sandor L."/>
            <person name="Barry K."/>
            <person name="Martinez A.T."/>
            <person name="Xiao Y."/>
            <person name="Gibbons J.G."/>
            <person name="Terashima K."/>
            <person name="Hibbett D.S."/>
            <person name="Grigoriev I.V."/>
        </authorList>
    </citation>
    <scope>NUCLEOTIDE SEQUENCE</scope>
    <source>
        <strain evidence="2">ET3784</strain>
    </source>
</reference>
<dbReference type="Proteomes" id="UP001176059">
    <property type="component" value="Unassembled WGS sequence"/>
</dbReference>
<evidence type="ECO:0000313" key="3">
    <source>
        <dbReference type="Proteomes" id="UP001176059"/>
    </source>
</evidence>
<evidence type="ECO:0000256" key="1">
    <source>
        <dbReference type="SAM" id="SignalP"/>
    </source>
</evidence>
<evidence type="ECO:0000313" key="2">
    <source>
        <dbReference type="EMBL" id="KAJ3736950.1"/>
    </source>
</evidence>
<dbReference type="AlphaFoldDB" id="A0AA38N482"/>
<comment type="caution">
    <text evidence="2">The sequence shown here is derived from an EMBL/GenBank/DDBJ whole genome shotgun (WGS) entry which is preliminary data.</text>
</comment>
<dbReference type="PROSITE" id="PS51257">
    <property type="entry name" value="PROKAR_LIPOPROTEIN"/>
    <property type="match status" value="1"/>
</dbReference>
<feature type="chain" id="PRO_5041216427" description="Secreted protein" evidence="1">
    <location>
        <begin position="26"/>
        <end position="70"/>
    </location>
</feature>
<name>A0AA38N482_9AGAR</name>
<reference evidence="2" key="2">
    <citation type="journal article" date="2023" name="Proc. Natl. Acad. Sci. U.S.A.">
        <title>A global phylogenomic analysis of the shiitake genus Lentinula.</title>
        <authorList>
            <person name="Sierra-Patev S."/>
            <person name="Min B."/>
            <person name="Naranjo-Ortiz M."/>
            <person name="Looney B."/>
            <person name="Konkel Z."/>
            <person name="Slot J.C."/>
            <person name="Sakamoto Y."/>
            <person name="Steenwyk J.L."/>
            <person name="Rokas A."/>
            <person name="Carro J."/>
            <person name="Camarero S."/>
            <person name="Ferreira P."/>
            <person name="Molpeceres G."/>
            <person name="Ruiz-Duenas F.J."/>
            <person name="Serrano A."/>
            <person name="Henrissat B."/>
            <person name="Drula E."/>
            <person name="Hughes K.W."/>
            <person name="Mata J.L."/>
            <person name="Ishikawa N.K."/>
            <person name="Vargas-Isla R."/>
            <person name="Ushijima S."/>
            <person name="Smith C.A."/>
            <person name="Donoghue J."/>
            <person name="Ahrendt S."/>
            <person name="Andreopoulos W."/>
            <person name="He G."/>
            <person name="LaButti K."/>
            <person name="Lipzen A."/>
            <person name="Ng V."/>
            <person name="Riley R."/>
            <person name="Sandor L."/>
            <person name="Barry K."/>
            <person name="Martinez A.T."/>
            <person name="Xiao Y."/>
            <person name="Gibbons J.G."/>
            <person name="Terashima K."/>
            <person name="Grigoriev I.V."/>
            <person name="Hibbett D."/>
        </authorList>
    </citation>
    <scope>NUCLEOTIDE SEQUENCE</scope>
    <source>
        <strain evidence="2">ET3784</strain>
    </source>
</reference>
<protein>
    <recommendedName>
        <fullName evidence="4">Secreted protein</fullName>
    </recommendedName>
</protein>
<proteinExistence type="predicted"/>
<feature type="signal peptide" evidence="1">
    <location>
        <begin position="1"/>
        <end position="25"/>
    </location>
</feature>
<accession>A0AA38N482</accession>
<gene>
    <name evidence="2" type="ORF">DFJ43DRAFT_1048536</name>
</gene>
<organism evidence="2 3">
    <name type="scientific">Lentinula guzmanii</name>
    <dbReference type="NCBI Taxonomy" id="2804957"/>
    <lineage>
        <taxon>Eukaryota</taxon>
        <taxon>Fungi</taxon>
        <taxon>Dikarya</taxon>
        <taxon>Basidiomycota</taxon>
        <taxon>Agaricomycotina</taxon>
        <taxon>Agaricomycetes</taxon>
        <taxon>Agaricomycetidae</taxon>
        <taxon>Agaricales</taxon>
        <taxon>Marasmiineae</taxon>
        <taxon>Omphalotaceae</taxon>
        <taxon>Lentinula</taxon>
    </lineage>
</organism>
<dbReference type="EMBL" id="JANVFO010000003">
    <property type="protein sequence ID" value="KAJ3736950.1"/>
    <property type="molecule type" value="Genomic_DNA"/>
</dbReference>
<sequence length="70" mass="7902">MSKILPASQSTFLMSLLSCISSLSCQHSLYFFTFGNCVCCNWVLSRTKAIHPVARSIFFDHGSFYRSRGD</sequence>
<evidence type="ECO:0008006" key="4">
    <source>
        <dbReference type="Google" id="ProtNLM"/>
    </source>
</evidence>
<keyword evidence="3" id="KW-1185">Reference proteome</keyword>